<feature type="compositionally biased region" description="Basic residues" evidence="1">
    <location>
        <begin position="65"/>
        <end position="80"/>
    </location>
</feature>
<dbReference type="OrthoDB" id="5192057at2759"/>
<proteinExistence type="predicted"/>
<comment type="caution">
    <text evidence="2">The sequence shown here is derived from an EMBL/GenBank/DDBJ whole genome shotgun (WGS) entry which is preliminary data.</text>
</comment>
<reference evidence="2" key="1">
    <citation type="submission" date="2017-09" db="EMBL/GenBank/DDBJ databases">
        <title>Polyketide synthases of a Diaporthe helianthi virulent isolate.</title>
        <authorList>
            <person name="Baroncelli R."/>
        </authorList>
    </citation>
    <scope>NUCLEOTIDE SEQUENCE [LARGE SCALE GENOMIC DNA]</scope>
    <source>
        <strain evidence="2">7/96</strain>
    </source>
</reference>
<feature type="region of interest" description="Disordered" evidence="1">
    <location>
        <begin position="61"/>
        <end position="87"/>
    </location>
</feature>
<feature type="region of interest" description="Disordered" evidence="1">
    <location>
        <begin position="704"/>
        <end position="788"/>
    </location>
</feature>
<protein>
    <submittedName>
        <fullName evidence="2">Uncharacterized protein</fullName>
    </submittedName>
</protein>
<dbReference type="STRING" id="158607.A0A2P5HZN1"/>
<sequence>MALAKSTDDERQPSDRHYPLDFDLPFEHYDHRRIGPRDIIVSRIMQKLLFPKSKGLAEALDTRRPRTQSHNHGPHPHLNRQRPAVNRHETGIHNFGPIKRHDRDLARDLELLQKMLTTCSVTHHQFEPLSFVVHLEVHSGTSPPRDTVFRHCWRARVTPRAPGEHVTEVPPTVGQEIVDLVTRHYLETDDACLRLWLQAMRPPSLSSYNTLPTSPRPEQTHAAPTQRRKRHETIQMAGDGKKWYQQDTERLAAISSGLRESRLPPLYNGGPFLPQLRLPLIWSKSARADYLASITEADKDMLRHYYHFWNCIIDMAYPWPEARASRRVLHIPSRTWPSRQQWVQAMERSPPVDFSSGTTGRGLVRNGIWSTAGSGHDVVERGRSAHRSRRRATSEPPPGLFTSARLPLLSSRPDGFLIFPQMKLDTMYQRSRRRSLSRTRVAEMFDWNTPRLHGHGTRHEEPHHEGHHNSRQPSSAHEYSTRLYDLNKYLEYSIRLCGRSVEEVDWAGLNKMLHSVFGGDEVHESGVFPCSNCASPHSVCTKPCGFCGAPSPNSQCVGGALSLSQVQSFGDPVQGFRQHEKLHTAHECPVARQNRCKCVPFPQYHVASKCAVLCSRDCGNTYPPGHFKHKNAMTCKSRCCMCGIKGHSGLQCKLKRCRCGGSHLGQDCTWKVECRVKGCFNFLCGLHCSECGMSRKQLEEGVAFEGPGSGQAETEVMPSSNAAREGDQRRGGRVRRRRRGTQSQSTKAKLEGEEKEELPWYAPLQPRTRPIVLSKSGKRNTWRGPAKN</sequence>
<dbReference type="InParanoid" id="A0A2P5HZN1"/>
<dbReference type="AlphaFoldDB" id="A0A2P5HZN1"/>
<feature type="region of interest" description="Disordered" evidence="1">
    <location>
        <begin position="375"/>
        <end position="404"/>
    </location>
</feature>
<keyword evidence="3" id="KW-1185">Reference proteome</keyword>
<dbReference type="EMBL" id="MAVT02000451">
    <property type="protein sequence ID" value="POS75724.1"/>
    <property type="molecule type" value="Genomic_DNA"/>
</dbReference>
<organism evidence="2 3">
    <name type="scientific">Diaporthe helianthi</name>
    <dbReference type="NCBI Taxonomy" id="158607"/>
    <lineage>
        <taxon>Eukaryota</taxon>
        <taxon>Fungi</taxon>
        <taxon>Dikarya</taxon>
        <taxon>Ascomycota</taxon>
        <taxon>Pezizomycotina</taxon>
        <taxon>Sordariomycetes</taxon>
        <taxon>Sordariomycetidae</taxon>
        <taxon>Diaporthales</taxon>
        <taxon>Diaporthaceae</taxon>
        <taxon>Diaporthe</taxon>
    </lineage>
</organism>
<feature type="compositionally biased region" description="Basic residues" evidence="1">
    <location>
        <begin position="731"/>
        <end position="740"/>
    </location>
</feature>
<evidence type="ECO:0000256" key="1">
    <source>
        <dbReference type="SAM" id="MobiDB-lite"/>
    </source>
</evidence>
<feature type="compositionally biased region" description="Basic and acidic residues" evidence="1">
    <location>
        <begin position="457"/>
        <end position="468"/>
    </location>
</feature>
<feature type="compositionally biased region" description="Polar residues" evidence="1">
    <location>
        <begin position="207"/>
        <end position="217"/>
    </location>
</feature>
<evidence type="ECO:0000313" key="3">
    <source>
        <dbReference type="Proteomes" id="UP000094444"/>
    </source>
</evidence>
<gene>
    <name evidence="2" type="ORF">DHEL01_v205880</name>
</gene>
<name>A0A2P5HZN1_DIAHE</name>
<feature type="region of interest" description="Disordered" evidence="1">
    <location>
        <begin position="449"/>
        <end position="477"/>
    </location>
</feature>
<dbReference type="Proteomes" id="UP000094444">
    <property type="component" value="Unassembled WGS sequence"/>
</dbReference>
<feature type="region of interest" description="Disordered" evidence="1">
    <location>
        <begin position="207"/>
        <end position="233"/>
    </location>
</feature>
<accession>A0A2P5HZN1</accession>
<evidence type="ECO:0000313" key="2">
    <source>
        <dbReference type="EMBL" id="POS75724.1"/>
    </source>
</evidence>